<keyword evidence="2" id="KW-1133">Transmembrane helix</keyword>
<reference evidence="4" key="2">
    <citation type="submission" date="2019-02" db="EMBL/GenBank/DDBJ databases">
        <title>Granulicella sibirica sp. nov., a psychrotolerant acidobacterium isolated from an organic soil layer in forested tundra, West Siberia.</title>
        <authorList>
            <person name="Oshkin I.Y."/>
            <person name="Kulichevskaya I.S."/>
            <person name="Rijpstra W.I.C."/>
            <person name="Sinninghe Damste J.S."/>
            <person name="Rakitin A.L."/>
            <person name="Ravin N.V."/>
            <person name="Dedysh S.N."/>
        </authorList>
    </citation>
    <scope>NUCLEOTIDE SEQUENCE [LARGE SCALE GENOMIC DNA]</scope>
    <source>
        <strain evidence="4">AF10</strain>
    </source>
</reference>
<keyword evidence="4" id="KW-1185">Reference proteome</keyword>
<name>A0A4Q0T3D1_9BACT</name>
<feature type="transmembrane region" description="Helical" evidence="2">
    <location>
        <begin position="254"/>
        <end position="276"/>
    </location>
</feature>
<sequence>MDNKLRRSADGIDKGYVVGVDLGGTNLRLALADGHGEVLARWSTRTVGIKAPDEIVKLISAGVDGLAAQTGLGRHDLLAVGVGAPGVTNAETGVVIATSYLMGWRDVPLRALLESALGLPVSVDNDVNVAALGESRTGLARDIRDFVFLAIGSGVGAGIVLNGRIFQGAGWTAGEIGYMLLPGLPEEAIERGRPGALEGFVGGEGIRARWKSLWDETKTTLPMDITATEIFDHASAGETLADAVLYDSARTLAYAIYNMALILNCPLFVLGGGVGMHPALCARTRKILEARGTRAVPKLVISALGEEAQLIGAIRLAMDTAIAHGAVRL</sequence>
<dbReference type="CDD" id="cd23763">
    <property type="entry name" value="ASKHA_ATPase_ROK"/>
    <property type="match status" value="1"/>
</dbReference>
<evidence type="ECO:0000256" key="2">
    <source>
        <dbReference type="SAM" id="Phobius"/>
    </source>
</evidence>
<proteinExistence type="inferred from homology"/>
<gene>
    <name evidence="3" type="ORF">GRAN_1403</name>
</gene>
<dbReference type="AlphaFoldDB" id="A0A4Q0T3D1"/>
<accession>A0A4Q0T3D1</accession>
<comment type="caution">
    <text evidence="3">The sequence shown here is derived from an EMBL/GenBank/DDBJ whole genome shotgun (WGS) entry which is preliminary data.</text>
</comment>
<dbReference type="SUPFAM" id="SSF53067">
    <property type="entry name" value="Actin-like ATPase domain"/>
    <property type="match status" value="1"/>
</dbReference>
<evidence type="ECO:0000313" key="4">
    <source>
        <dbReference type="Proteomes" id="UP000289437"/>
    </source>
</evidence>
<reference evidence="3 4" key="1">
    <citation type="submission" date="2018-11" db="EMBL/GenBank/DDBJ databases">
        <authorList>
            <person name="Mardanov A.V."/>
            <person name="Ravin N.V."/>
            <person name="Dedysh S.N."/>
        </authorList>
    </citation>
    <scope>NUCLEOTIDE SEQUENCE [LARGE SCALE GENOMIC DNA]</scope>
    <source>
        <strain evidence="3 4">AF10</strain>
    </source>
</reference>
<organism evidence="3 4">
    <name type="scientific">Granulicella sibirica</name>
    <dbReference type="NCBI Taxonomy" id="2479048"/>
    <lineage>
        <taxon>Bacteria</taxon>
        <taxon>Pseudomonadati</taxon>
        <taxon>Acidobacteriota</taxon>
        <taxon>Terriglobia</taxon>
        <taxon>Terriglobales</taxon>
        <taxon>Acidobacteriaceae</taxon>
        <taxon>Granulicella</taxon>
    </lineage>
</organism>
<protein>
    <submittedName>
        <fullName evidence="3">ROK-family transcriptional regulator</fullName>
    </submittedName>
</protein>
<dbReference type="PANTHER" id="PTHR18964">
    <property type="entry name" value="ROK (REPRESSOR, ORF, KINASE) FAMILY"/>
    <property type="match status" value="1"/>
</dbReference>
<dbReference type="InterPro" id="IPR000600">
    <property type="entry name" value="ROK"/>
</dbReference>
<dbReference type="Proteomes" id="UP000289437">
    <property type="component" value="Unassembled WGS sequence"/>
</dbReference>
<dbReference type="EMBL" id="RDSM01000001">
    <property type="protein sequence ID" value="RXH58093.1"/>
    <property type="molecule type" value="Genomic_DNA"/>
</dbReference>
<dbReference type="Pfam" id="PF00480">
    <property type="entry name" value="ROK"/>
    <property type="match status" value="1"/>
</dbReference>
<keyword evidence="2" id="KW-0472">Membrane</keyword>
<feature type="transmembrane region" description="Helical" evidence="2">
    <location>
        <begin position="146"/>
        <end position="166"/>
    </location>
</feature>
<evidence type="ECO:0000313" key="3">
    <source>
        <dbReference type="EMBL" id="RXH58093.1"/>
    </source>
</evidence>
<evidence type="ECO:0000256" key="1">
    <source>
        <dbReference type="ARBA" id="ARBA00006479"/>
    </source>
</evidence>
<dbReference type="PANTHER" id="PTHR18964:SF149">
    <property type="entry name" value="BIFUNCTIONAL UDP-N-ACETYLGLUCOSAMINE 2-EPIMERASE_N-ACETYLMANNOSAMINE KINASE"/>
    <property type="match status" value="1"/>
</dbReference>
<dbReference type="InterPro" id="IPR043129">
    <property type="entry name" value="ATPase_NBD"/>
</dbReference>
<comment type="similarity">
    <text evidence="1">Belongs to the ROK (NagC/XylR) family.</text>
</comment>
<keyword evidence="2" id="KW-0812">Transmembrane</keyword>
<dbReference type="Gene3D" id="3.30.420.40">
    <property type="match status" value="2"/>
</dbReference>